<dbReference type="PANTHER" id="PTHR12550">
    <property type="entry name" value="HEPATOMA-DERIVED GROWTH FACTOR-RELATED"/>
    <property type="match status" value="1"/>
</dbReference>
<keyword evidence="5" id="KW-0287">Flowering</keyword>
<evidence type="ECO:0000256" key="2">
    <source>
        <dbReference type="ARBA" id="ARBA00022473"/>
    </source>
</evidence>
<evidence type="ECO:0000259" key="9">
    <source>
        <dbReference type="PROSITE" id="PS51391"/>
    </source>
</evidence>
<sequence>MKGGIRGKTASGVKLDSANALKSDSDVNDGIKEKDLLKLRKGSKVMGDSQKAFVDSEEANGKVSVRGKKVQLGPGKRNLVANEILHPAKRLKQIDAEDTLTVGSSRKGMKSVNPISNVVGGIAARKSTLKASTSDLKVDKPFSSRVQTGVVGSDCSGDEVLPVAKHHHGARESFPSSATLVSKGKTLQSSLGSKTDASDSIITEKQLPQRHRAVCLFDNDDDEEEPKTPVHGVIARNVKSPTYASVAIKSTDVHSENSVNSQATARGSTRLEDCHLKESSSQLLAEFPSGLPQTEKNRITKEVSGHVSHSSERLDVEQVVSKMEKPILNSPAKLPVSHPATKSVAGQHKSYKPPVKVSTNINLKKGDVGSLKGSNLISNTLSSSQNQVAILKTRLVSSGEKHKTVQKSLSETVDASIVTQDLLVERFKAGREDISNLYLDSKTPESLVPMKHLIAVAQAKRRQSHSQSLSLGIVNIHGRSPSPSANQPFLAVTSNMMLVDVPGGFEHPNLMSTSTNGCQSASRNQLDAEEIEEGRARSVHWVAGDSLSSGTEAAVARDAFEGMIETLSRTRESIGRATRLAINCAEYGIANEVVELLIRKLESESTFNRKVDLFFLVDSITQCSHNQKGVAGASYIPMVQAALPRLLGAAAPPGAAFCENRRQCLKVLRLWLERNILPESLLRRYMDDIGVSHDDMNVSFSLRCPSRAERAMDDPIREMEGMLVDEYGSNATFQLPGFLSSNVFEEEEDDDLPKSSCKDIGNASPVDPACGFGESETSTVTPNDRRHCILEDVDGELEMEDVSGHPKDERPMLENGCVKMISQPTGSDRNLDLVFDISTESPSVPEGSPPLPLDSPPSSPPLPSSPPPPPLLSPSPPPPPPPPLSQPLVPQPPGPTQPSLLSQPLLPPQSSLQSSPQLAFQAGCTLRLLWHGLW</sequence>
<dbReference type="InterPro" id="IPR008942">
    <property type="entry name" value="ENTH_VHS"/>
</dbReference>
<evidence type="ECO:0000256" key="3">
    <source>
        <dbReference type="ARBA" id="ARBA00022664"/>
    </source>
</evidence>
<dbReference type="SMART" id="SM00582">
    <property type="entry name" value="RPR"/>
    <property type="match status" value="1"/>
</dbReference>
<evidence type="ECO:0000256" key="1">
    <source>
        <dbReference type="ARBA" id="ARBA00004123"/>
    </source>
</evidence>
<proteinExistence type="predicted"/>
<comment type="subcellular location">
    <subcellularLocation>
        <location evidence="1">Nucleus</location>
    </subcellularLocation>
</comment>
<feature type="compositionally biased region" description="Pro residues" evidence="8">
    <location>
        <begin position="847"/>
        <end position="896"/>
    </location>
</feature>
<dbReference type="InterPro" id="IPR006569">
    <property type="entry name" value="CID_dom"/>
</dbReference>
<evidence type="ECO:0000313" key="10">
    <source>
        <dbReference type="EMBL" id="KAJ7954540.1"/>
    </source>
</evidence>
<dbReference type="Gene3D" id="1.25.40.90">
    <property type="match status" value="1"/>
</dbReference>
<accession>A0AAD7PH08</accession>
<feature type="region of interest" description="Disordered" evidence="8">
    <location>
        <begin position="330"/>
        <end position="353"/>
    </location>
</feature>
<dbReference type="KEGG" id="qsa:O6P43_026110"/>
<dbReference type="Pfam" id="PF04818">
    <property type="entry name" value="CID"/>
    <property type="match status" value="1"/>
</dbReference>
<dbReference type="GO" id="GO:0005634">
    <property type="term" value="C:nucleus"/>
    <property type="evidence" value="ECO:0007669"/>
    <property type="project" value="UniProtKB-SubCell"/>
</dbReference>
<feature type="region of interest" description="Disordered" evidence="8">
    <location>
        <begin position="839"/>
        <end position="917"/>
    </location>
</feature>
<dbReference type="EMBL" id="JARAOO010000010">
    <property type="protein sequence ID" value="KAJ7954540.1"/>
    <property type="molecule type" value="Genomic_DNA"/>
</dbReference>
<dbReference type="PROSITE" id="PS51391">
    <property type="entry name" value="CID"/>
    <property type="match status" value="1"/>
</dbReference>
<keyword evidence="11" id="KW-1185">Reference proteome</keyword>
<keyword evidence="4" id="KW-0805">Transcription regulation</keyword>
<evidence type="ECO:0000256" key="7">
    <source>
        <dbReference type="ARBA" id="ARBA00023242"/>
    </source>
</evidence>
<keyword evidence="2" id="KW-0217">Developmental protein</keyword>
<dbReference type="FunFam" id="1.25.40.90:FF:000037">
    <property type="entry name" value="Enhancer of ag-4 2"/>
    <property type="match status" value="1"/>
</dbReference>
<name>A0AAD7PH08_QUISA</name>
<gene>
    <name evidence="10" type="ORF">O6P43_026110</name>
</gene>
<keyword evidence="3" id="KW-0507">mRNA processing</keyword>
<comment type="caution">
    <text evidence="10">The sequence shown here is derived from an EMBL/GenBank/DDBJ whole genome shotgun (WGS) entry which is preliminary data.</text>
</comment>
<feature type="region of interest" description="Disordered" evidence="8">
    <location>
        <begin position="1"/>
        <end position="27"/>
    </location>
</feature>
<keyword evidence="6" id="KW-0804">Transcription</keyword>
<evidence type="ECO:0000256" key="6">
    <source>
        <dbReference type="ARBA" id="ARBA00023163"/>
    </source>
</evidence>
<dbReference type="GO" id="GO:0006397">
    <property type="term" value="P:mRNA processing"/>
    <property type="evidence" value="ECO:0007669"/>
    <property type="project" value="UniProtKB-KW"/>
</dbReference>
<evidence type="ECO:0000256" key="5">
    <source>
        <dbReference type="ARBA" id="ARBA00023089"/>
    </source>
</evidence>
<evidence type="ECO:0000256" key="8">
    <source>
        <dbReference type="SAM" id="MobiDB-lite"/>
    </source>
</evidence>
<evidence type="ECO:0000313" key="11">
    <source>
        <dbReference type="Proteomes" id="UP001163823"/>
    </source>
</evidence>
<dbReference type="GO" id="GO:0009908">
    <property type="term" value="P:flower development"/>
    <property type="evidence" value="ECO:0007669"/>
    <property type="project" value="UniProtKB-KW"/>
</dbReference>
<protein>
    <submittedName>
        <fullName evidence="10">ENHANCER OF AG-4 protein 2</fullName>
    </submittedName>
</protein>
<evidence type="ECO:0000256" key="4">
    <source>
        <dbReference type="ARBA" id="ARBA00023015"/>
    </source>
</evidence>
<reference evidence="10" key="1">
    <citation type="journal article" date="2023" name="Science">
        <title>Elucidation of the pathway for biosynthesis of saponin adjuvants from the soapbark tree.</title>
        <authorList>
            <person name="Reed J."/>
            <person name="Orme A."/>
            <person name="El-Demerdash A."/>
            <person name="Owen C."/>
            <person name="Martin L.B.B."/>
            <person name="Misra R.C."/>
            <person name="Kikuchi S."/>
            <person name="Rejzek M."/>
            <person name="Martin A.C."/>
            <person name="Harkess A."/>
            <person name="Leebens-Mack J."/>
            <person name="Louveau T."/>
            <person name="Stephenson M.J."/>
            <person name="Osbourn A."/>
        </authorList>
    </citation>
    <scope>NUCLEOTIDE SEQUENCE</scope>
    <source>
        <strain evidence="10">S10</strain>
    </source>
</reference>
<organism evidence="10 11">
    <name type="scientific">Quillaja saponaria</name>
    <name type="common">Soap bark tree</name>
    <dbReference type="NCBI Taxonomy" id="32244"/>
    <lineage>
        <taxon>Eukaryota</taxon>
        <taxon>Viridiplantae</taxon>
        <taxon>Streptophyta</taxon>
        <taxon>Embryophyta</taxon>
        <taxon>Tracheophyta</taxon>
        <taxon>Spermatophyta</taxon>
        <taxon>Magnoliopsida</taxon>
        <taxon>eudicotyledons</taxon>
        <taxon>Gunneridae</taxon>
        <taxon>Pentapetalae</taxon>
        <taxon>rosids</taxon>
        <taxon>fabids</taxon>
        <taxon>Fabales</taxon>
        <taxon>Quillajaceae</taxon>
        <taxon>Quillaja</taxon>
    </lineage>
</organism>
<dbReference type="AlphaFoldDB" id="A0AAD7PH08"/>
<feature type="compositionally biased region" description="Low complexity" evidence="8">
    <location>
        <begin position="897"/>
        <end position="917"/>
    </location>
</feature>
<dbReference type="Proteomes" id="UP001163823">
    <property type="component" value="Chromosome 10"/>
</dbReference>
<keyword evidence="7" id="KW-0539">Nucleus</keyword>
<feature type="domain" description="CID" evidence="9">
    <location>
        <begin position="552"/>
        <end position="693"/>
    </location>
</feature>
<dbReference type="PANTHER" id="PTHR12550:SF70">
    <property type="entry name" value="JIL-1 ANCHORING AND STABILIZING PROTEIN, ISOFORM A"/>
    <property type="match status" value="1"/>
</dbReference>